<dbReference type="EMBL" id="HE804045">
    <property type="protein sequence ID" value="CCH32367.1"/>
    <property type="molecule type" value="Genomic_DNA"/>
</dbReference>
<dbReference type="Proteomes" id="UP000006281">
    <property type="component" value="Chromosome"/>
</dbReference>
<dbReference type="HOGENOM" id="CLU_2773420_0_0_11"/>
<dbReference type="RefSeq" id="WP_015102479.1">
    <property type="nucleotide sequence ID" value="NC_019673.1"/>
</dbReference>
<gene>
    <name evidence="1" type="ordered locus">BN6_51010</name>
</gene>
<dbReference type="BioCyc" id="SESP1179773:BN6_RS24680-MONOMER"/>
<dbReference type="PATRIC" id="fig|1179773.3.peg.5126"/>
<proteinExistence type="predicted"/>
<evidence type="ECO:0000313" key="2">
    <source>
        <dbReference type="Proteomes" id="UP000006281"/>
    </source>
</evidence>
<keyword evidence="2" id="KW-1185">Reference proteome</keyword>
<name>K0K440_SACES</name>
<reference evidence="1 2" key="1">
    <citation type="journal article" date="2012" name="BMC Genomics">
        <title>Complete genome sequence of Saccharothrix espanaensis DSM 44229T and comparison to the other completely sequenced Pseudonocardiaceae.</title>
        <authorList>
            <person name="Strobel T."/>
            <person name="Al-Dilaimi A."/>
            <person name="Blom J."/>
            <person name="Gessner A."/>
            <person name="Kalinowski J."/>
            <person name="Luzhetska M."/>
            <person name="Puhler A."/>
            <person name="Szczepanowski R."/>
            <person name="Bechthold A."/>
            <person name="Ruckert C."/>
        </authorList>
    </citation>
    <scope>NUCLEOTIDE SEQUENCE [LARGE SCALE GENOMIC DNA]</scope>
    <source>
        <strain evidence="2">ATCC 51144 / DSM 44229 / JCM 9112 / NBRC 15066 / NRRL 15764</strain>
    </source>
</reference>
<dbReference type="OrthoDB" id="3697292at2"/>
<accession>K0K440</accession>
<organism evidence="1 2">
    <name type="scientific">Saccharothrix espanaensis (strain ATCC 51144 / DSM 44229 / JCM 9112 / NBRC 15066 / NRRL 15764)</name>
    <dbReference type="NCBI Taxonomy" id="1179773"/>
    <lineage>
        <taxon>Bacteria</taxon>
        <taxon>Bacillati</taxon>
        <taxon>Actinomycetota</taxon>
        <taxon>Actinomycetes</taxon>
        <taxon>Pseudonocardiales</taxon>
        <taxon>Pseudonocardiaceae</taxon>
        <taxon>Saccharothrix</taxon>
    </lineage>
</organism>
<evidence type="ECO:0000313" key="1">
    <source>
        <dbReference type="EMBL" id="CCH32367.1"/>
    </source>
</evidence>
<dbReference type="AlphaFoldDB" id="K0K440"/>
<sequence>MTGQQHPAPGSIIVFLNPDAHESSVFIEGVVVGEPLTDPETSRPWVPVLRPGRMLSILDAANIVEARVP</sequence>
<dbReference type="KEGG" id="sesp:BN6_51010"/>
<protein>
    <submittedName>
        <fullName evidence="1">Uncharacterized protein</fullName>
    </submittedName>
</protein>